<feature type="domain" description="ABC transmembrane type-2" evidence="6">
    <location>
        <begin position="29"/>
        <end position="260"/>
    </location>
</feature>
<dbReference type="InterPro" id="IPR000412">
    <property type="entry name" value="ABC_2_transport"/>
</dbReference>
<keyword evidence="4 5" id="KW-0472">Membrane</keyword>
<evidence type="ECO:0000313" key="7">
    <source>
        <dbReference type="EMBL" id="BAN03139.1"/>
    </source>
</evidence>
<feature type="transmembrane region" description="Helical" evidence="5">
    <location>
        <begin position="239"/>
        <end position="259"/>
    </location>
</feature>
<evidence type="ECO:0000259" key="6">
    <source>
        <dbReference type="PROSITE" id="PS51012"/>
    </source>
</evidence>
<dbReference type="Pfam" id="PF01061">
    <property type="entry name" value="ABC2_membrane"/>
    <property type="match status" value="1"/>
</dbReference>
<dbReference type="GO" id="GO:0043190">
    <property type="term" value="C:ATP-binding cassette (ABC) transporter complex"/>
    <property type="evidence" value="ECO:0007669"/>
    <property type="project" value="InterPro"/>
</dbReference>
<dbReference type="PANTHER" id="PTHR43229:SF6">
    <property type="entry name" value="ABC-TYPE MULTIDRUG TRANSPORT SYSTEM, PERMEASE COMPONENT"/>
    <property type="match status" value="1"/>
</dbReference>
<feature type="transmembrane region" description="Helical" evidence="5">
    <location>
        <begin position="149"/>
        <end position="171"/>
    </location>
</feature>
<protein>
    <recommendedName>
        <fullName evidence="5">Transport permease protein</fullName>
    </recommendedName>
</protein>
<keyword evidence="2 5" id="KW-0812">Transmembrane</keyword>
<gene>
    <name evidence="7" type="ORF">YM304_28250</name>
</gene>
<evidence type="ECO:0000313" key="8">
    <source>
        <dbReference type="Proteomes" id="UP000011863"/>
    </source>
</evidence>
<dbReference type="RefSeq" id="WP_015442386.1">
    <property type="nucleotide sequence ID" value="NC_020520.1"/>
</dbReference>
<evidence type="ECO:0000256" key="3">
    <source>
        <dbReference type="ARBA" id="ARBA00022989"/>
    </source>
</evidence>
<dbReference type="OrthoDB" id="9786643at2"/>
<reference evidence="7 8" key="1">
    <citation type="journal article" date="2013" name="Int. J. Syst. Evol. Microbiol.">
        <title>Ilumatobacter nonamiense sp. nov. and Ilumatobacter coccineum sp. nov., isolated from seashore sand.</title>
        <authorList>
            <person name="Matsumoto A."/>
            <person name="Kasai H."/>
            <person name="Matsuo Y."/>
            <person name="Shizuri Y."/>
            <person name="Ichikawa N."/>
            <person name="Fujita N."/>
            <person name="Omura S."/>
            <person name="Takahashi Y."/>
        </authorList>
    </citation>
    <scope>NUCLEOTIDE SEQUENCE [LARGE SCALE GENOMIC DNA]</scope>
    <source>
        <strain evidence="8">NBRC 103263 / KCTC 29153 / YM16-304</strain>
    </source>
</reference>
<keyword evidence="3 5" id="KW-1133">Transmembrane helix</keyword>
<evidence type="ECO:0000256" key="5">
    <source>
        <dbReference type="RuleBase" id="RU361157"/>
    </source>
</evidence>
<feature type="transmembrane region" description="Helical" evidence="5">
    <location>
        <begin position="111"/>
        <end position="137"/>
    </location>
</feature>
<dbReference type="PROSITE" id="PS51012">
    <property type="entry name" value="ABC_TM2"/>
    <property type="match status" value="1"/>
</dbReference>
<dbReference type="PIRSF" id="PIRSF006648">
    <property type="entry name" value="DrrB"/>
    <property type="match status" value="1"/>
</dbReference>
<dbReference type="PANTHER" id="PTHR43229">
    <property type="entry name" value="NODULATION PROTEIN J"/>
    <property type="match status" value="1"/>
</dbReference>
<dbReference type="GO" id="GO:0140359">
    <property type="term" value="F:ABC-type transporter activity"/>
    <property type="evidence" value="ECO:0007669"/>
    <property type="project" value="InterPro"/>
</dbReference>
<organism evidence="7 8">
    <name type="scientific">Ilumatobacter coccineus (strain NBRC 103263 / KCTC 29153 / YM16-304)</name>
    <dbReference type="NCBI Taxonomy" id="1313172"/>
    <lineage>
        <taxon>Bacteria</taxon>
        <taxon>Bacillati</taxon>
        <taxon>Actinomycetota</taxon>
        <taxon>Acidimicrobiia</taxon>
        <taxon>Acidimicrobiales</taxon>
        <taxon>Ilumatobacteraceae</taxon>
        <taxon>Ilumatobacter</taxon>
    </lineage>
</organism>
<dbReference type="InterPro" id="IPR047817">
    <property type="entry name" value="ABC2_TM_bact-type"/>
</dbReference>
<evidence type="ECO:0000256" key="1">
    <source>
        <dbReference type="ARBA" id="ARBA00004141"/>
    </source>
</evidence>
<evidence type="ECO:0000256" key="4">
    <source>
        <dbReference type="ARBA" id="ARBA00023136"/>
    </source>
</evidence>
<feature type="transmembrane region" description="Helical" evidence="5">
    <location>
        <begin position="29"/>
        <end position="49"/>
    </location>
</feature>
<dbReference type="InterPro" id="IPR013525">
    <property type="entry name" value="ABC2_TM"/>
</dbReference>
<comment type="subcellular location">
    <subcellularLocation>
        <location evidence="5">Cell membrane</location>
        <topology evidence="5">Multi-pass membrane protein</topology>
    </subcellularLocation>
    <subcellularLocation>
        <location evidence="1">Membrane</location>
        <topology evidence="1">Multi-pass membrane protein</topology>
    </subcellularLocation>
</comment>
<feature type="transmembrane region" description="Helical" evidence="5">
    <location>
        <begin position="178"/>
        <end position="198"/>
    </location>
</feature>
<dbReference type="Proteomes" id="UP000011863">
    <property type="component" value="Chromosome"/>
</dbReference>
<comment type="similarity">
    <text evidence="5">Belongs to the ABC-2 integral membrane protein family.</text>
</comment>
<dbReference type="KEGG" id="aym:YM304_28250"/>
<keyword evidence="5" id="KW-0813">Transport</keyword>
<name>A0A6C7ED80_ILUCY</name>
<keyword evidence="8" id="KW-1185">Reference proteome</keyword>
<feature type="transmembrane region" description="Helical" evidence="5">
    <location>
        <begin position="69"/>
        <end position="90"/>
    </location>
</feature>
<sequence>MSNDGFPSTITQIGRQTAYQLRYFKRVPVAFFFTLVLPLVMLVLFNALFGGADIDTDEGTWTAGQFYTGGLAAFTAVSATYTNLANMVPIRRDEGVLKRWRGTPLPTWIHIAGFICSAVVIAAVGVVVMLVMGVLFYDLEVELEKMPAAVVTFLVGVASFAALGMAVAALIKTAASASAVANATILPLAFVSDVFVVVNEPPRWLEVLGNIFPLKPFANAFQDCFTPFVEGSAFSPGRLAFVAAWGVVGLVIAVTRFRWEPSGAAPRGRRSKADADA</sequence>
<proteinExistence type="inferred from homology"/>
<keyword evidence="5" id="KW-1003">Cell membrane</keyword>
<dbReference type="InterPro" id="IPR051784">
    <property type="entry name" value="Nod_factor_ABC_transporter"/>
</dbReference>
<evidence type="ECO:0000256" key="2">
    <source>
        <dbReference type="ARBA" id="ARBA00022692"/>
    </source>
</evidence>
<dbReference type="EMBL" id="AP012057">
    <property type="protein sequence ID" value="BAN03139.1"/>
    <property type="molecule type" value="Genomic_DNA"/>
</dbReference>
<dbReference type="AlphaFoldDB" id="A0A6C7ED80"/>
<accession>A0A6C7ED80</accession>